<dbReference type="AlphaFoldDB" id="A0AAV3Z8N3"/>
<accession>A0AAV3Z8N3</accession>
<evidence type="ECO:0000313" key="2">
    <source>
        <dbReference type="EMBL" id="GFN90802.1"/>
    </source>
</evidence>
<dbReference type="Proteomes" id="UP000735302">
    <property type="component" value="Unassembled WGS sequence"/>
</dbReference>
<name>A0AAV3Z8N3_9GAST</name>
<evidence type="ECO:0000313" key="3">
    <source>
        <dbReference type="Proteomes" id="UP000735302"/>
    </source>
</evidence>
<sequence length="111" mass="12345">MAERGLEIQRQTTAHGNVKLTTKKTSGLTGGGGSWQYSTRQQLTRTSRRQEGGLQAQQYTSHQRGTDEDREHLSGVLPMHRILGVSITNDEETICCNDLGASYTQECTNYI</sequence>
<gene>
    <name evidence="2" type="ORF">PoB_001730800</name>
</gene>
<feature type="region of interest" description="Disordered" evidence="1">
    <location>
        <begin position="1"/>
        <end position="73"/>
    </location>
</feature>
<keyword evidence="3" id="KW-1185">Reference proteome</keyword>
<comment type="caution">
    <text evidence="2">The sequence shown here is derived from an EMBL/GenBank/DDBJ whole genome shotgun (WGS) entry which is preliminary data.</text>
</comment>
<protein>
    <submittedName>
        <fullName evidence="2">Uncharacterized protein</fullName>
    </submittedName>
</protein>
<feature type="compositionally biased region" description="Basic and acidic residues" evidence="1">
    <location>
        <begin position="64"/>
        <end position="73"/>
    </location>
</feature>
<evidence type="ECO:0000256" key="1">
    <source>
        <dbReference type="SAM" id="MobiDB-lite"/>
    </source>
</evidence>
<proteinExistence type="predicted"/>
<feature type="compositionally biased region" description="Low complexity" evidence="1">
    <location>
        <begin position="36"/>
        <end position="45"/>
    </location>
</feature>
<dbReference type="EMBL" id="BLXT01002061">
    <property type="protein sequence ID" value="GFN90802.1"/>
    <property type="molecule type" value="Genomic_DNA"/>
</dbReference>
<reference evidence="2 3" key="1">
    <citation type="journal article" date="2021" name="Elife">
        <title>Chloroplast acquisition without the gene transfer in kleptoplastic sea slugs, Plakobranchus ocellatus.</title>
        <authorList>
            <person name="Maeda T."/>
            <person name="Takahashi S."/>
            <person name="Yoshida T."/>
            <person name="Shimamura S."/>
            <person name="Takaki Y."/>
            <person name="Nagai Y."/>
            <person name="Toyoda A."/>
            <person name="Suzuki Y."/>
            <person name="Arimoto A."/>
            <person name="Ishii H."/>
            <person name="Satoh N."/>
            <person name="Nishiyama T."/>
            <person name="Hasebe M."/>
            <person name="Maruyama T."/>
            <person name="Minagawa J."/>
            <person name="Obokata J."/>
            <person name="Shigenobu S."/>
        </authorList>
    </citation>
    <scope>NUCLEOTIDE SEQUENCE [LARGE SCALE GENOMIC DNA]</scope>
</reference>
<organism evidence="2 3">
    <name type="scientific">Plakobranchus ocellatus</name>
    <dbReference type="NCBI Taxonomy" id="259542"/>
    <lineage>
        <taxon>Eukaryota</taxon>
        <taxon>Metazoa</taxon>
        <taxon>Spiralia</taxon>
        <taxon>Lophotrochozoa</taxon>
        <taxon>Mollusca</taxon>
        <taxon>Gastropoda</taxon>
        <taxon>Heterobranchia</taxon>
        <taxon>Euthyneura</taxon>
        <taxon>Panpulmonata</taxon>
        <taxon>Sacoglossa</taxon>
        <taxon>Placobranchoidea</taxon>
        <taxon>Plakobranchidae</taxon>
        <taxon>Plakobranchus</taxon>
    </lineage>
</organism>